<evidence type="ECO:0000256" key="1">
    <source>
        <dbReference type="ARBA" id="ARBA00009410"/>
    </source>
</evidence>
<dbReference type="GO" id="GO:0005886">
    <property type="term" value="C:plasma membrane"/>
    <property type="evidence" value="ECO:0007669"/>
    <property type="project" value="TreeGrafter"/>
</dbReference>
<keyword evidence="5" id="KW-1185">Reference proteome</keyword>
<keyword evidence="2" id="KW-0560">Oxidoreductase</keyword>
<dbReference type="GO" id="GO:0005737">
    <property type="term" value="C:cytoplasm"/>
    <property type="evidence" value="ECO:0007669"/>
    <property type="project" value="TreeGrafter"/>
</dbReference>
<dbReference type="Gene3D" id="3.50.50.60">
    <property type="entry name" value="FAD/NAD(P)-binding domain"/>
    <property type="match status" value="2"/>
</dbReference>
<dbReference type="PANTHER" id="PTHR13847">
    <property type="entry name" value="SARCOSINE DEHYDROGENASE-RELATED"/>
    <property type="match status" value="1"/>
</dbReference>
<dbReference type="GO" id="GO:0008718">
    <property type="term" value="F:D-amino-acid dehydrogenase activity"/>
    <property type="evidence" value="ECO:0007669"/>
    <property type="project" value="TreeGrafter"/>
</dbReference>
<sequence length="432" mass="45694">MEVPPPAAILGRMQILILGAGVTGLCAAYALARDGHAVSIVERNPEAARESSFANGGQLSYSYVAPLAGPGVIPKIPGWLLKSDSPMRFRPRLDPAQWRWGLKFLAACTPAMADLTTRRLLRLSALSRRLVHGLVEEEGLDFAYSRTGKLVVLSDQASFDAARALMGYQATLGCTQEALDAAEVLRLEPALARIAPRLVGGIHTPDEEAGDCRAFCLGLSRILTRRYGVTFHWGTPVRELVAQGGRLRAAMVPAGAMEADAFVLAAGAAAAGLLRPLGVSLPLYPLKGYSLTVPIARDDAAPRISVTDAARKTVYARLGDRMRVAGMADLVGHDTSIWPDRLDLLVREARAAFPDCSDWSRIGPWTGLRPATPTGAPILGACPGLANLMLNVGQGALGFTLAMASGQVVADALAGRPAPIEMDGFQPADHGL</sequence>
<dbReference type="InterPro" id="IPR006076">
    <property type="entry name" value="FAD-dep_OxRdtase"/>
</dbReference>
<gene>
    <name evidence="4" type="ORF">C8P66_13824</name>
</gene>
<reference evidence="4 5" key="1">
    <citation type="submission" date="2018-06" db="EMBL/GenBank/DDBJ databases">
        <title>Genomic Encyclopedia of Archaeal and Bacterial Type Strains, Phase II (KMG-II): from individual species to whole genera.</title>
        <authorList>
            <person name="Goeker M."/>
        </authorList>
    </citation>
    <scope>NUCLEOTIDE SEQUENCE [LARGE SCALE GENOMIC DNA]</scope>
    <source>
        <strain evidence="4 5">DSM 24525</strain>
    </source>
</reference>
<dbReference type="NCBIfam" id="NF001933">
    <property type="entry name" value="PRK00711.1"/>
    <property type="match status" value="1"/>
</dbReference>
<accession>A0A2W7HV39</accession>
<evidence type="ECO:0000259" key="3">
    <source>
        <dbReference type="Pfam" id="PF01266"/>
    </source>
</evidence>
<dbReference type="InterPro" id="IPR036188">
    <property type="entry name" value="FAD/NAD-bd_sf"/>
</dbReference>
<proteinExistence type="inferred from homology"/>
<dbReference type="Proteomes" id="UP000249688">
    <property type="component" value="Unassembled WGS sequence"/>
</dbReference>
<dbReference type="AlphaFoldDB" id="A0A2W7HV39"/>
<comment type="caution">
    <text evidence="4">The sequence shown here is derived from an EMBL/GenBank/DDBJ whole genome shotgun (WGS) entry which is preliminary data.</text>
</comment>
<dbReference type="SUPFAM" id="SSF54373">
    <property type="entry name" value="FAD-linked reductases, C-terminal domain"/>
    <property type="match status" value="1"/>
</dbReference>
<dbReference type="Pfam" id="PF01266">
    <property type="entry name" value="DAO"/>
    <property type="match status" value="1"/>
</dbReference>
<dbReference type="GO" id="GO:0055130">
    <property type="term" value="P:D-alanine catabolic process"/>
    <property type="evidence" value="ECO:0007669"/>
    <property type="project" value="TreeGrafter"/>
</dbReference>
<evidence type="ECO:0000313" key="4">
    <source>
        <dbReference type="EMBL" id="PZW37992.1"/>
    </source>
</evidence>
<dbReference type="Gene3D" id="3.30.9.10">
    <property type="entry name" value="D-Amino Acid Oxidase, subunit A, domain 2"/>
    <property type="match status" value="1"/>
</dbReference>
<protein>
    <submittedName>
        <fullName evidence="4">D-amino-acid dehydrogenase</fullName>
    </submittedName>
</protein>
<dbReference type="PANTHER" id="PTHR13847:SF280">
    <property type="entry name" value="D-AMINO ACID DEHYDROGENASE"/>
    <property type="match status" value="1"/>
</dbReference>
<evidence type="ECO:0000313" key="5">
    <source>
        <dbReference type="Proteomes" id="UP000249688"/>
    </source>
</evidence>
<comment type="similarity">
    <text evidence="1">Belongs to the DadA oxidoreductase family.</text>
</comment>
<dbReference type="EMBL" id="QKYU01000038">
    <property type="protein sequence ID" value="PZW37992.1"/>
    <property type="molecule type" value="Genomic_DNA"/>
</dbReference>
<name>A0A2W7HV39_9PROT</name>
<feature type="domain" description="FAD dependent oxidoreductase" evidence="3">
    <location>
        <begin position="15"/>
        <end position="411"/>
    </location>
</feature>
<organism evidence="4 5">
    <name type="scientific">Humitalea rosea</name>
    <dbReference type="NCBI Taxonomy" id="990373"/>
    <lineage>
        <taxon>Bacteria</taxon>
        <taxon>Pseudomonadati</taxon>
        <taxon>Pseudomonadota</taxon>
        <taxon>Alphaproteobacteria</taxon>
        <taxon>Acetobacterales</taxon>
        <taxon>Roseomonadaceae</taxon>
        <taxon>Humitalea</taxon>
    </lineage>
</organism>
<dbReference type="SUPFAM" id="SSF51905">
    <property type="entry name" value="FAD/NAD(P)-binding domain"/>
    <property type="match status" value="1"/>
</dbReference>
<evidence type="ECO:0000256" key="2">
    <source>
        <dbReference type="ARBA" id="ARBA00023002"/>
    </source>
</evidence>